<proteinExistence type="predicted"/>
<dbReference type="STRING" id="1316936.K678_16315"/>
<dbReference type="RefSeq" id="WP_021133542.1">
    <property type="nucleotide sequence ID" value="NZ_AQPH01000099.1"/>
</dbReference>
<dbReference type="SUPFAM" id="SSF53850">
    <property type="entry name" value="Periplasmic binding protein-like II"/>
    <property type="match status" value="1"/>
</dbReference>
<evidence type="ECO:0000313" key="3">
    <source>
        <dbReference type="Proteomes" id="UP000015350"/>
    </source>
</evidence>
<keyword evidence="1" id="KW-0732">Signal</keyword>
<dbReference type="PATRIC" id="fig|1316936.3.peg.3240"/>
<evidence type="ECO:0000313" key="2">
    <source>
        <dbReference type="EMBL" id="EPY00395.1"/>
    </source>
</evidence>
<organism evidence="2 3">
    <name type="scientific">Magnetospirillum fulvum MGU-K5</name>
    <dbReference type="NCBI Taxonomy" id="1316936"/>
    <lineage>
        <taxon>Bacteria</taxon>
        <taxon>Pseudomonadati</taxon>
        <taxon>Pseudomonadota</taxon>
        <taxon>Alphaproteobacteria</taxon>
        <taxon>Rhodospirillales</taxon>
        <taxon>Rhodospirillaceae</taxon>
        <taxon>Magnetospirillum</taxon>
    </lineage>
</organism>
<reference evidence="2 3" key="1">
    <citation type="submission" date="2013-04" db="EMBL/GenBank/DDBJ databases">
        <authorList>
            <person name="Kuznetsov B."/>
            <person name="Ivanovsky R."/>
        </authorList>
    </citation>
    <scope>NUCLEOTIDE SEQUENCE [LARGE SCALE GENOMIC DNA]</scope>
    <source>
        <strain evidence="2 3">MGU-K5</strain>
    </source>
</reference>
<comment type="caution">
    <text evidence="2">The sequence shown here is derived from an EMBL/GenBank/DDBJ whole genome shotgun (WGS) entry which is preliminary data.</text>
</comment>
<protein>
    <recommendedName>
        <fullName evidence="4">ABC transporter substrate-binding protein</fullName>
    </recommendedName>
</protein>
<dbReference type="PANTHER" id="PTHR30006">
    <property type="entry name" value="THIAMINE-BINDING PERIPLASMIC PROTEIN-RELATED"/>
    <property type="match status" value="1"/>
</dbReference>
<dbReference type="Proteomes" id="UP000015350">
    <property type="component" value="Unassembled WGS sequence"/>
</dbReference>
<dbReference type="EMBL" id="AQPH01000099">
    <property type="protein sequence ID" value="EPY00395.1"/>
    <property type="molecule type" value="Genomic_DNA"/>
</dbReference>
<evidence type="ECO:0000256" key="1">
    <source>
        <dbReference type="ARBA" id="ARBA00022729"/>
    </source>
</evidence>
<dbReference type="PANTHER" id="PTHR30006:SF2">
    <property type="entry name" value="ABC TRANSPORTER SUBSTRATE-BINDING PROTEIN"/>
    <property type="match status" value="1"/>
</dbReference>
<sequence>MAGPGRWDLLGRVPMPLRRPVRAELDRALRCHDLAWSVVMGGAWDAPFDEMLALHSADDLPGMVMTSWAPDALSAHLLATYPGGACPPPDLHPACAEAGLIDPLGVFSVFAVIPLVFLVDLRRLGDRPPPRCWGDLLGPLYRGDVVFGGWRPNDRVPFTDYNQILLLGLFERFGAEGIRAFAANVKALRHNVVSAKIAGSGHPGGAAVTVLPWMQAEMSPRRDRVAVVWPEDGALAMPIGTMSRPDRRERLRPVFECLSGPALGRVLARNCYPPVGGAAAQAAFPAQARLSWLGWDHVRAHDMAERSRIAGRLFFESWGG</sequence>
<evidence type="ECO:0008006" key="4">
    <source>
        <dbReference type="Google" id="ProtNLM"/>
    </source>
</evidence>
<dbReference type="AlphaFoldDB" id="S9TP64"/>
<gene>
    <name evidence="2" type="ORF">K678_16315</name>
</gene>
<dbReference type="Pfam" id="PF13343">
    <property type="entry name" value="SBP_bac_6"/>
    <property type="match status" value="1"/>
</dbReference>
<dbReference type="eggNOG" id="COG1840">
    <property type="taxonomic scope" value="Bacteria"/>
</dbReference>
<accession>S9TP64</accession>
<name>S9TP64_MAGFU</name>